<accession>A0ABV1EI02</accession>
<evidence type="ECO:0000313" key="2">
    <source>
        <dbReference type="Proteomes" id="UP001482186"/>
    </source>
</evidence>
<protein>
    <recommendedName>
        <fullName evidence="3">HEPN domain-containing protein</fullName>
    </recommendedName>
</protein>
<evidence type="ECO:0000313" key="1">
    <source>
        <dbReference type="EMBL" id="MEQ2454213.1"/>
    </source>
</evidence>
<dbReference type="Proteomes" id="UP001482186">
    <property type="component" value="Unassembled WGS sequence"/>
</dbReference>
<dbReference type="SUPFAM" id="SSF81593">
    <property type="entry name" value="Nucleotidyltransferase substrate binding subunit/domain"/>
    <property type="match status" value="1"/>
</dbReference>
<sequence length="223" mass="25793">MKIFQAIGDELSYKDILQLDGAYSVAHINYGKAPLFNNVDGRNIAKNSRKNSLSSMGHIDDVLGSLDAFNGTEQGYKKADRIELWKFYWLEYINAFDQLTHVLPKSVVTVYIGRQAIELGFKYLLVQKNVVEKDLKTHDLKELADLLWSKYSINEEYMKYVTSFCDSYCRMIEGNNPEYFRYPEYNKSAYFAGNQLDIKWLSSNFALIILKLLHLAGLDDSYE</sequence>
<keyword evidence="2" id="KW-1185">Reference proteome</keyword>
<comment type="caution">
    <text evidence="1">The sequence shown here is derived from an EMBL/GenBank/DDBJ whole genome shotgun (WGS) entry which is preliminary data.</text>
</comment>
<dbReference type="RefSeq" id="WP_349116036.1">
    <property type="nucleotide sequence ID" value="NZ_JBBNFM010000005.1"/>
</dbReference>
<gene>
    <name evidence="1" type="ORF">AAAT04_09210</name>
</gene>
<proteinExistence type="predicted"/>
<dbReference type="EMBL" id="JBBNFM010000005">
    <property type="protein sequence ID" value="MEQ2454213.1"/>
    <property type="molecule type" value="Genomic_DNA"/>
</dbReference>
<name>A0ABV1EI02_9FIRM</name>
<reference evidence="1 2" key="1">
    <citation type="submission" date="2024-04" db="EMBL/GenBank/DDBJ databases">
        <title>Human intestinal bacterial collection.</title>
        <authorList>
            <person name="Pauvert C."/>
            <person name="Hitch T.C.A."/>
            <person name="Clavel T."/>
        </authorList>
    </citation>
    <scope>NUCLEOTIDE SEQUENCE [LARGE SCALE GENOMIC DNA]</scope>
    <source>
        <strain evidence="1 2">CLA-AA-H141</strain>
    </source>
</reference>
<organism evidence="1 2">
    <name type="scientific">Coprococcus ammoniilyticus</name>
    <dbReference type="NCBI Taxonomy" id="2981785"/>
    <lineage>
        <taxon>Bacteria</taxon>
        <taxon>Bacillati</taxon>
        <taxon>Bacillota</taxon>
        <taxon>Clostridia</taxon>
        <taxon>Lachnospirales</taxon>
        <taxon>Lachnospiraceae</taxon>
        <taxon>Coprococcus</taxon>
    </lineage>
</organism>
<dbReference type="Gene3D" id="1.20.120.330">
    <property type="entry name" value="Nucleotidyltransferases domain 2"/>
    <property type="match status" value="1"/>
</dbReference>
<evidence type="ECO:0008006" key="3">
    <source>
        <dbReference type="Google" id="ProtNLM"/>
    </source>
</evidence>